<reference evidence="1" key="1">
    <citation type="submission" date="2021-02" db="EMBL/GenBank/DDBJ databases">
        <authorList>
            <consortium name="DOE Joint Genome Institute"/>
            <person name="Ahrendt S."/>
            <person name="Looney B.P."/>
            <person name="Miyauchi S."/>
            <person name="Morin E."/>
            <person name="Drula E."/>
            <person name="Courty P.E."/>
            <person name="Chicoki N."/>
            <person name="Fauchery L."/>
            <person name="Kohler A."/>
            <person name="Kuo A."/>
            <person name="Labutti K."/>
            <person name="Pangilinan J."/>
            <person name="Lipzen A."/>
            <person name="Riley R."/>
            <person name="Andreopoulos W."/>
            <person name="He G."/>
            <person name="Johnson J."/>
            <person name="Barry K.W."/>
            <person name="Grigoriev I.V."/>
            <person name="Nagy L."/>
            <person name="Hibbett D."/>
            <person name="Henrissat B."/>
            <person name="Matheny P.B."/>
            <person name="Labbe J."/>
            <person name="Martin F."/>
        </authorList>
    </citation>
    <scope>NUCLEOTIDE SEQUENCE</scope>
    <source>
        <strain evidence="1">EC-137</strain>
    </source>
</reference>
<organism evidence="1 2">
    <name type="scientific">Vararia minispora EC-137</name>
    <dbReference type="NCBI Taxonomy" id="1314806"/>
    <lineage>
        <taxon>Eukaryota</taxon>
        <taxon>Fungi</taxon>
        <taxon>Dikarya</taxon>
        <taxon>Basidiomycota</taxon>
        <taxon>Agaricomycotina</taxon>
        <taxon>Agaricomycetes</taxon>
        <taxon>Russulales</taxon>
        <taxon>Lachnocladiaceae</taxon>
        <taxon>Vararia</taxon>
    </lineage>
</organism>
<dbReference type="EMBL" id="MU273824">
    <property type="protein sequence ID" value="KAI0027885.1"/>
    <property type="molecule type" value="Genomic_DNA"/>
</dbReference>
<comment type="caution">
    <text evidence="1">The sequence shown here is derived from an EMBL/GenBank/DDBJ whole genome shotgun (WGS) entry which is preliminary data.</text>
</comment>
<name>A0ACB8Q892_9AGAM</name>
<feature type="non-terminal residue" evidence="1">
    <location>
        <position position="366"/>
    </location>
</feature>
<evidence type="ECO:0000313" key="1">
    <source>
        <dbReference type="EMBL" id="KAI0027885.1"/>
    </source>
</evidence>
<feature type="non-terminal residue" evidence="1">
    <location>
        <position position="1"/>
    </location>
</feature>
<protein>
    <submittedName>
        <fullName evidence="1">Uncharacterized protein</fullName>
    </submittedName>
</protein>
<gene>
    <name evidence="1" type="ORF">K488DRAFT_22427</name>
</gene>
<reference evidence="1" key="2">
    <citation type="journal article" date="2022" name="New Phytol.">
        <title>Evolutionary transition to the ectomycorrhizal habit in the genomes of a hyperdiverse lineage of mushroom-forming fungi.</title>
        <authorList>
            <person name="Looney B."/>
            <person name="Miyauchi S."/>
            <person name="Morin E."/>
            <person name="Drula E."/>
            <person name="Courty P.E."/>
            <person name="Kohler A."/>
            <person name="Kuo A."/>
            <person name="LaButti K."/>
            <person name="Pangilinan J."/>
            <person name="Lipzen A."/>
            <person name="Riley R."/>
            <person name="Andreopoulos W."/>
            <person name="He G."/>
            <person name="Johnson J."/>
            <person name="Nolan M."/>
            <person name="Tritt A."/>
            <person name="Barry K.W."/>
            <person name="Grigoriev I.V."/>
            <person name="Nagy L.G."/>
            <person name="Hibbett D."/>
            <person name="Henrissat B."/>
            <person name="Matheny P.B."/>
            <person name="Labbe J."/>
            <person name="Martin F.M."/>
        </authorList>
    </citation>
    <scope>NUCLEOTIDE SEQUENCE</scope>
    <source>
        <strain evidence="1">EC-137</strain>
    </source>
</reference>
<keyword evidence="2" id="KW-1185">Reference proteome</keyword>
<sequence length="366" mass="41315">IASLIAEYGSSSSTSWLEFSRYKIWRPTVPIPESSFVPVQGYLRAEPYIFAWGNPLVSDKAALAPTAAAFWEWARSQNLKLIWCCVDDDLEAVLGKDPRFGWAALSCIVEDVLDPAAVVGLAQSTGNDGKSEIKDFKKNLRRAERENVTTREMRCLDWTPEQKKEVEDGILAWKKAKAKTGLQLASTSFQPWLDFEHRRYFIAEHEGHIVGILILSQIHHDQYQIKNQAMFPGAPRGTSEWLIYNSMQILSNEDGCMLWEQHDSSHEHESSSSSSEDGSPERHSRASVTFGITASEHITPVDNLSGWKISWLSTTYNKVVGSTGLTRRGDFRSKFHTEHQRMYVCYPAKQGFGLDGVSKLIKALRQ</sequence>
<accession>A0ACB8Q892</accession>
<dbReference type="Proteomes" id="UP000814128">
    <property type="component" value="Unassembled WGS sequence"/>
</dbReference>
<proteinExistence type="predicted"/>
<evidence type="ECO:0000313" key="2">
    <source>
        <dbReference type="Proteomes" id="UP000814128"/>
    </source>
</evidence>